<evidence type="ECO:0000313" key="2">
    <source>
        <dbReference type="Proteomes" id="UP000492820"/>
    </source>
</evidence>
<dbReference type="OrthoDB" id="448399at2759"/>
<sequence length="1075" mass="120450">MDGTMPSDFSILFNAKVADVCPCEVFGEECIRRLSEFGDEELRILSVRCLNTVLTTHCLSESVRLSTGLEIPLSSLFSFMENLPIMDIFFDSELVSKLGETSLLPLEKFFGGFLTHLLSVPRSEKTEILLAQLCLLSWCECFALPSQQLLAQIISNVLASQISSAPLNWPFMSENFVYVSSEICSWEIVFVSVLRLVDKALCSLSLTGNLFSSISNCNPQPTSHDLNDLNLIYELSFGKLSEPNDEGQMMKTTDFGLFLMGAFSFIHQSCKVCGKFSLKHPHLSNFVPQFRDRTLRLRMNLANNLYLARACRLLPRLPEFGNQFPSMWNRRLTVRDLACLQRFLVPHLTNLEWCHADLMAWAIDRGIFVKDFALVFLKNATFDDALCAAKVLPRLLRQVSKLIEDSDVSLALVRKLGNLRRRNLPINHHEDLLKELVSLLTPEVKADILACLHEKPDECSTPLAPEDLKFRCYLRKFFNRLAAGPGLSDLKPISTLEKPWRDPRAANTVSKEFLIDADLLLLTRPIDFLVELMRFPIIQNSTALFPVVYKILSHVNYSLGVHINGSGTSVLRQLMVELLALFETETSEGEETEGFWRGESHQRIALMRYLPRSGDLDPVQVSLSAQIALFATSTFVTTGDDDSKDATISTHGLQKLWVHSFVCLLDQAASWSQLMDLVDEEVLAVRTHAEAVVQSLALLLLPRVPAGLPLEFFTVPCASLLERLRTPLLVRICIALLTAPISYADPDADTVLCPLAKRLRAVLSDPEDRERRLLRQCADFLPSDLLGTVVITLPRCLIRSKLIDVAALNESAKNRFQFIIKSPQTDDPFDCFAKPLSSCDLEEVLQLVSLCDGAWYAIVNFILTSSQAPEVRSLWNCISVPTLLLALHTFLHRIAPLDELDAADRWARAVGFVDQLAAGNLITFPFTLRSTALSSPSASPPQDIFLGYYRGSLDLFDLTFALLRVIDRSTDKAPVPRLHLSRVCQTLAVLGQRLVARLIAPHDTDAGAYTEEDRVDTLVEQAILLIGEIEAYVKHRDAPPHSPLNRLSTSLEIVAKSLTCQRQQREAEQGKESYF</sequence>
<reference evidence="3" key="3">
    <citation type="submission" date="2020-10" db="UniProtKB">
        <authorList>
            <consortium name="WormBaseParasite"/>
        </authorList>
    </citation>
    <scope>IDENTIFICATION</scope>
</reference>
<dbReference type="Proteomes" id="UP000492820">
    <property type="component" value="Unassembled WGS sequence"/>
</dbReference>
<evidence type="ECO:0000313" key="1">
    <source>
        <dbReference type="EMBL" id="CDS17701.1"/>
    </source>
</evidence>
<dbReference type="AlphaFoldDB" id="A0A068WGY3"/>
<gene>
    <name evidence="1" type="ORF">EgrG_001046500</name>
</gene>
<proteinExistence type="predicted"/>
<organism evidence="1">
    <name type="scientific">Echinococcus granulosus</name>
    <name type="common">Hydatid tapeworm</name>
    <dbReference type="NCBI Taxonomy" id="6210"/>
    <lineage>
        <taxon>Eukaryota</taxon>
        <taxon>Metazoa</taxon>
        <taxon>Spiralia</taxon>
        <taxon>Lophotrochozoa</taxon>
        <taxon>Platyhelminthes</taxon>
        <taxon>Cestoda</taxon>
        <taxon>Eucestoda</taxon>
        <taxon>Cyclophyllidea</taxon>
        <taxon>Taeniidae</taxon>
        <taxon>Echinococcus</taxon>
        <taxon>Echinococcus granulosus group</taxon>
    </lineage>
</organism>
<reference evidence="1 2" key="1">
    <citation type="journal article" date="2013" name="Nature">
        <title>The genomes of four tapeworm species reveal adaptations to parasitism.</title>
        <authorList>
            <person name="Tsai I.J."/>
            <person name="Zarowiecki M."/>
            <person name="Holroyd N."/>
            <person name="Garciarrubio A."/>
            <person name="Sanchez-Flores A."/>
            <person name="Brooks K.L."/>
            <person name="Tracey A."/>
            <person name="Bobes R.J."/>
            <person name="Fragoso G."/>
            <person name="Sciutto E."/>
            <person name="Aslett M."/>
            <person name="Beasley H."/>
            <person name="Bennett H.M."/>
            <person name="Cai J."/>
            <person name="Camicia F."/>
            <person name="Clark R."/>
            <person name="Cucher M."/>
            <person name="De Silva N."/>
            <person name="Day T.A."/>
            <person name="Deplazes P."/>
            <person name="Estrada K."/>
            <person name="Fernandez C."/>
            <person name="Holland P.W."/>
            <person name="Hou J."/>
            <person name="Hu S."/>
            <person name="Huckvale T."/>
            <person name="Hung S.S."/>
            <person name="Kamenetzky L."/>
            <person name="Keane J.A."/>
            <person name="Kiss F."/>
            <person name="Koziol U."/>
            <person name="Lambert O."/>
            <person name="Liu K."/>
            <person name="Luo X."/>
            <person name="Luo Y."/>
            <person name="Macchiaroli N."/>
            <person name="Nichol S."/>
            <person name="Paps J."/>
            <person name="Parkinson J."/>
            <person name="Pouchkina-Stantcheva N."/>
            <person name="Riddiford N."/>
            <person name="Rosenzvit M."/>
            <person name="Salinas G."/>
            <person name="Wasmuth J.D."/>
            <person name="Zamanian M."/>
            <person name="Zheng Y."/>
            <person name="Cai X."/>
            <person name="Soberon X."/>
            <person name="Olson P.D."/>
            <person name="Laclette J.P."/>
            <person name="Brehm K."/>
            <person name="Berriman M."/>
            <person name="Garciarrubio A."/>
            <person name="Bobes R.J."/>
            <person name="Fragoso G."/>
            <person name="Sanchez-Flores A."/>
            <person name="Estrada K."/>
            <person name="Cevallos M.A."/>
            <person name="Morett E."/>
            <person name="Gonzalez V."/>
            <person name="Portillo T."/>
            <person name="Ochoa-Leyva A."/>
            <person name="Jose M.V."/>
            <person name="Sciutto E."/>
            <person name="Landa A."/>
            <person name="Jimenez L."/>
            <person name="Valdes V."/>
            <person name="Carrero J.C."/>
            <person name="Larralde C."/>
            <person name="Morales-Montor J."/>
            <person name="Limon-Lason J."/>
            <person name="Soberon X."/>
            <person name="Laclette J.P."/>
        </authorList>
    </citation>
    <scope>NUCLEOTIDE SEQUENCE [LARGE SCALE GENOMIC DNA]</scope>
</reference>
<accession>A0A068WGY3</accession>
<dbReference type="EMBL" id="LK028577">
    <property type="protein sequence ID" value="CDS17701.1"/>
    <property type="molecule type" value="Genomic_DNA"/>
</dbReference>
<reference evidence="1" key="2">
    <citation type="submission" date="2014-06" db="EMBL/GenBank/DDBJ databases">
        <authorList>
            <person name="Aslett M."/>
        </authorList>
    </citation>
    <scope>NUCLEOTIDE SEQUENCE</scope>
</reference>
<dbReference type="WBParaSite" id="EgrG_001046500">
    <property type="protein sequence ID" value="EgrG_001046500"/>
    <property type="gene ID" value="EgrG_001046500"/>
</dbReference>
<name>A0A068WGY3_ECHGR</name>
<evidence type="ECO:0000313" key="3">
    <source>
        <dbReference type="WBParaSite" id="EgrG_001046500"/>
    </source>
</evidence>
<protein>
    <submittedName>
        <fullName evidence="1 3">Rhoptry protein</fullName>
    </submittedName>
</protein>